<sequence length="398" mass="41669">MNDHIEEPTWNRDDEGNVVDPGGHSPTFGEEGAWNTGWDDWLGAGSGSNATSASSDNRGSGAHEAIARNVFPTASNNTTYRDSHGNVVNSDQRVSGRDSESNLLYNGESTSASNSGANALKSATAPITAVSNTVSNVGKIDSLTDWGGYTNLITGLASDTLAIGSMTKEFNSFVENVTDPKFDPVQWLAGTLIDFLIQVFQPLEDLVGLVSGNESRMKESAGMWDTIATGCPEVGDYLGATGEAALADWGGESGDAARTRVSEAAEAVRGLGYIAVGLEALLMCMADLAKALRQDIVDLLAKGVSWALTRLLPKVAAGIATFGATIALAIADGIAKVASLLMKAFNRINQAIGIADKAATALDKINTAFTYLKPVLEGLKKHRHALNMIGGAAEQAFN</sequence>
<accession>A0A895XRI9</accession>
<feature type="region of interest" description="Disordered" evidence="1">
    <location>
        <begin position="1"/>
        <end position="61"/>
    </location>
</feature>
<evidence type="ECO:0000313" key="3">
    <source>
        <dbReference type="Proteomes" id="UP000662939"/>
    </source>
</evidence>
<dbReference type="AlphaFoldDB" id="A0A895XRI9"/>
<name>A0A895XRI9_9ACTN</name>
<keyword evidence="3" id="KW-1185">Reference proteome</keyword>
<dbReference type="Proteomes" id="UP000662939">
    <property type="component" value="Chromosome"/>
</dbReference>
<feature type="region of interest" description="Disordered" evidence="1">
    <location>
        <begin position="73"/>
        <end position="117"/>
    </location>
</feature>
<organism evidence="2 3">
    <name type="scientific">Natronoglycomyces albus</name>
    <dbReference type="NCBI Taxonomy" id="2811108"/>
    <lineage>
        <taxon>Bacteria</taxon>
        <taxon>Bacillati</taxon>
        <taxon>Actinomycetota</taxon>
        <taxon>Actinomycetes</taxon>
        <taxon>Glycomycetales</taxon>
        <taxon>Glycomycetaceae</taxon>
        <taxon>Natronoglycomyces</taxon>
    </lineage>
</organism>
<feature type="compositionally biased region" description="Basic and acidic residues" evidence="1">
    <location>
        <begin position="1"/>
        <end position="15"/>
    </location>
</feature>
<protein>
    <submittedName>
        <fullName evidence="2">Uncharacterized protein</fullName>
    </submittedName>
</protein>
<dbReference type="RefSeq" id="WP_213171178.1">
    <property type="nucleotide sequence ID" value="NZ_CP070496.1"/>
</dbReference>
<reference evidence="2" key="1">
    <citation type="submission" date="2021-02" db="EMBL/GenBank/DDBJ databases">
        <title>Natronoglycomyces albus gen. nov., sp. nov, a haloalkaliphilic actinobacterium from a soda solonchak soil.</title>
        <authorList>
            <person name="Sorokin D.Y."/>
            <person name="Khijniak T.V."/>
            <person name="Zakharycheva A.P."/>
            <person name="Boueva O.V."/>
            <person name="Ariskina E.V."/>
            <person name="Hahnke R.L."/>
            <person name="Bunk B."/>
            <person name="Sproer C."/>
            <person name="Schumann P."/>
            <person name="Evtushenko L.I."/>
            <person name="Kublanov I.V."/>
        </authorList>
    </citation>
    <scope>NUCLEOTIDE SEQUENCE</scope>
    <source>
        <strain evidence="2">DSM 106290</strain>
    </source>
</reference>
<dbReference type="EMBL" id="CP070496">
    <property type="protein sequence ID" value="QSB05176.1"/>
    <property type="molecule type" value="Genomic_DNA"/>
</dbReference>
<gene>
    <name evidence="2" type="ORF">JQS30_15690</name>
</gene>
<feature type="compositionally biased region" description="Polar residues" evidence="1">
    <location>
        <begin position="73"/>
        <end position="93"/>
    </location>
</feature>
<dbReference type="KEGG" id="nav:JQS30_15690"/>
<feature type="compositionally biased region" description="Polar residues" evidence="1">
    <location>
        <begin position="101"/>
        <end position="117"/>
    </location>
</feature>
<evidence type="ECO:0000256" key="1">
    <source>
        <dbReference type="SAM" id="MobiDB-lite"/>
    </source>
</evidence>
<proteinExistence type="predicted"/>
<evidence type="ECO:0000313" key="2">
    <source>
        <dbReference type="EMBL" id="QSB05176.1"/>
    </source>
</evidence>